<reference evidence="12" key="1">
    <citation type="submission" date="2021-11" db="EMBL/GenBank/DDBJ databases">
        <authorList>
            <consortium name="Genoscope - CEA"/>
            <person name="William W."/>
        </authorList>
    </citation>
    <scope>NUCLEOTIDE SEQUENCE</scope>
</reference>
<evidence type="ECO:0000256" key="5">
    <source>
        <dbReference type="ARBA" id="ARBA00022781"/>
    </source>
</evidence>
<evidence type="ECO:0000313" key="12">
    <source>
        <dbReference type="EMBL" id="CAH0373663.1"/>
    </source>
</evidence>
<comment type="subcellular location">
    <subcellularLocation>
        <location evidence="1">Membrane</location>
        <topology evidence="1">Multi-pass membrane protein</topology>
    </subcellularLocation>
</comment>
<feature type="compositionally biased region" description="Polar residues" evidence="11">
    <location>
        <begin position="771"/>
        <end position="784"/>
    </location>
</feature>
<feature type="transmembrane region" description="Helical" evidence="9">
    <location>
        <begin position="473"/>
        <end position="493"/>
    </location>
</feature>
<dbReference type="EMBL" id="CAKKNE010000004">
    <property type="protein sequence ID" value="CAH0373663.1"/>
    <property type="molecule type" value="Genomic_DNA"/>
</dbReference>
<keyword evidence="13" id="KW-1185">Reference proteome</keyword>
<evidence type="ECO:0000256" key="2">
    <source>
        <dbReference type="ARBA" id="ARBA00009904"/>
    </source>
</evidence>
<keyword evidence="5 9" id="KW-0375">Hydrogen ion transport</keyword>
<accession>A0A8J2SIW2</accession>
<evidence type="ECO:0000256" key="1">
    <source>
        <dbReference type="ARBA" id="ARBA00004141"/>
    </source>
</evidence>
<evidence type="ECO:0000256" key="10">
    <source>
        <dbReference type="SAM" id="Coils"/>
    </source>
</evidence>
<comment type="caution">
    <text evidence="12">The sequence shown here is derived from an EMBL/GenBank/DDBJ whole genome shotgun (WGS) entry which is preliminary data.</text>
</comment>
<evidence type="ECO:0000256" key="9">
    <source>
        <dbReference type="RuleBase" id="RU361189"/>
    </source>
</evidence>
<keyword evidence="7 9" id="KW-0406">Ion transport</keyword>
<keyword evidence="10" id="KW-0175">Coiled coil</keyword>
<organism evidence="12 13">
    <name type="scientific">Pelagomonas calceolata</name>
    <dbReference type="NCBI Taxonomy" id="35677"/>
    <lineage>
        <taxon>Eukaryota</taxon>
        <taxon>Sar</taxon>
        <taxon>Stramenopiles</taxon>
        <taxon>Ochrophyta</taxon>
        <taxon>Pelagophyceae</taxon>
        <taxon>Pelagomonadales</taxon>
        <taxon>Pelagomonadaceae</taxon>
        <taxon>Pelagomonas</taxon>
    </lineage>
</organism>
<dbReference type="InterPro" id="IPR002490">
    <property type="entry name" value="V-ATPase_116kDa_su"/>
</dbReference>
<comment type="similarity">
    <text evidence="2 9">Belongs to the V-ATPase 116 kDa subunit family.</text>
</comment>
<feature type="transmembrane region" description="Helical" evidence="9">
    <location>
        <begin position="638"/>
        <end position="659"/>
    </location>
</feature>
<evidence type="ECO:0000256" key="11">
    <source>
        <dbReference type="SAM" id="MobiDB-lite"/>
    </source>
</evidence>
<feature type="coiled-coil region" evidence="10">
    <location>
        <begin position="114"/>
        <end position="144"/>
    </location>
</feature>
<dbReference type="Pfam" id="PF01496">
    <property type="entry name" value="V_ATPase_I"/>
    <property type="match status" value="1"/>
</dbReference>
<feature type="transmembrane region" description="Helical" evidence="9">
    <location>
        <begin position="736"/>
        <end position="758"/>
    </location>
</feature>
<keyword evidence="3 9" id="KW-0813">Transport</keyword>
<evidence type="ECO:0000256" key="3">
    <source>
        <dbReference type="ARBA" id="ARBA00022448"/>
    </source>
</evidence>
<sequence>MGSWWRSRDMKYVSLILSEDAAHECVHNLGELSALQFTDLNPEQTAFQRRYVNYVKRCDELERKLRFILKEIEAFGLQISSTSHTYEMETTTSKTTASRYVRELKCLLYPTSDLRSSALLLDTLEAELEEYETQLLELNTYSNELTHKYNEKVEFQECLEKGRKFLAAEADGASSKLDTVNPLSSAYGAPAISEDGMQPLLADASRGHSGLASGGFKHVIEGEMKFSSTVGILKADEKSRFERMLFRSTRGNCFARFAEVERPIADAATGRPEFKIVFIVFFKSEVISAIINKICDAFGARQYPVPDHLTLGNASQLGLIVRETTSELADAREVLLKNRELRLALCSRLARRYSEWKAVVLREKAIYHVLNLFRADVSGMLRGEGWIVASAEVDARTLISQTHAAMDLAGASMLSQVPLPWPVPPTSFDVNEFTYAFQEFVDTYGVPRYKEINPALFTAVTFPFLFGMMYGDIGHGACILLGGIYLLITHPAYRRCVSSAGENEMLGGVYASRYMLITMGLCAIYVGFVYNDCFSLALALFDSGYLWEGSKGSVAGSVDGGAEANLSAPYGSTGSIYPFGVDPAWHISSNELLFFNSMKMKTAVIFGVVQMTGGIFLKGLNALYFGDRAVFWLEFMPMIIFDFCLFVYMAVLIFTKWAINWDRRQLMGSCGIDGLTFDQRPCSDGDSLKHKCALNFGGETGGCAPPNLINQLINIALNPGVVDEPMYSGQGSAQSALLAIAFLSVPVLLLGKPVYIYFQHASQPASASQPISTQIEMDQDSTSSEDPKSKEVHSFSEVLIHQCIETIEFVLGMVSNTASYLRLWALSLAHTELAQVFWEKIMRTAINANSIFFVFVAYSTFAVRYFGVLVLQCKLACV</sequence>
<evidence type="ECO:0000256" key="6">
    <source>
        <dbReference type="ARBA" id="ARBA00022989"/>
    </source>
</evidence>
<dbReference type="GO" id="GO:0051117">
    <property type="term" value="F:ATPase binding"/>
    <property type="evidence" value="ECO:0007669"/>
    <property type="project" value="TreeGrafter"/>
</dbReference>
<dbReference type="GO" id="GO:0000220">
    <property type="term" value="C:vacuolar proton-transporting V-type ATPase, V0 domain"/>
    <property type="evidence" value="ECO:0007669"/>
    <property type="project" value="InterPro"/>
</dbReference>
<dbReference type="PIRSF" id="PIRSF001293">
    <property type="entry name" value="ATP6V0A1"/>
    <property type="match status" value="1"/>
</dbReference>
<dbReference type="PANTHER" id="PTHR11629">
    <property type="entry name" value="VACUOLAR PROTON ATPASES"/>
    <property type="match status" value="1"/>
</dbReference>
<feature type="transmembrane region" description="Helical" evidence="9">
    <location>
        <begin position="603"/>
        <end position="626"/>
    </location>
</feature>
<dbReference type="AlphaFoldDB" id="A0A8J2SIW2"/>
<dbReference type="InterPro" id="IPR026028">
    <property type="entry name" value="V-type_ATPase_116kDa_su_euka"/>
</dbReference>
<keyword evidence="6 9" id="KW-1133">Transmembrane helix</keyword>
<dbReference type="Proteomes" id="UP000789595">
    <property type="component" value="Unassembled WGS sequence"/>
</dbReference>
<dbReference type="OrthoDB" id="10264220at2759"/>
<keyword evidence="4 9" id="KW-0812">Transmembrane</keyword>
<gene>
    <name evidence="12" type="ORF">PECAL_4P08830</name>
</gene>
<dbReference type="GO" id="GO:0046961">
    <property type="term" value="F:proton-transporting ATPase activity, rotational mechanism"/>
    <property type="evidence" value="ECO:0007669"/>
    <property type="project" value="InterPro"/>
</dbReference>
<proteinExistence type="inferred from homology"/>
<evidence type="ECO:0000256" key="7">
    <source>
        <dbReference type="ARBA" id="ARBA00023065"/>
    </source>
</evidence>
<feature type="transmembrane region" description="Helical" evidence="9">
    <location>
        <begin position="850"/>
        <end position="871"/>
    </location>
</feature>
<dbReference type="PANTHER" id="PTHR11629:SF63">
    <property type="entry name" value="V-TYPE PROTON ATPASE SUBUNIT A"/>
    <property type="match status" value="1"/>
</dbReference>
<dbReference type="GO" id="GO:0007035">
    <property type="term" value="P:vacuolar acidification"/>
    <property type="evidence" value="ECO:0007669"/>
    <property type="project" value="TreeGrafter"/>
</dbReference>
<keyword evidence="8 9" id="KW-0472">Membrane</keyword>
<evidence type="ECO:0000313" key="13">
    <source>
        <dbReference type="Proteomes" id="UP000789595"/>
    </source>
</evidence>
<feature type="region of interest" description="Disordered" evidence="11">
    <location>
        <begin position="769"/>
        <end position="788"/>
    </location>
</feature>
<feature type="transmembrane region" description="Helical" evidence="9">
    <location>
        <begin position="513"/>
        <end position="541"/>
    </location>
</feature>
<comment type="function">
    <text evidence="9">Essential component of the vacuolar proton pump (V-ATPase), a multimeric enzyme that catalyzes the translocation of protons across the membranes. Required for assembly and activity of the V-ATPase.</text>
</comment>
<protein>
    <recommendedName>
        <fullName evidence="9">V-type proton ATPase subunit a</fullName>
    </recommendedName>
</protein>
<evidence type="ECO:0000256" key="4">
    <source>
        <dbReference type="ARBA" id="ARBA00022692"/>
    </source>
</evidence>
<name>A0A8J2SIW2_9STRA</name>
<evidence type="ECO:0000256" key="8">
    <source>
        <dbReference type="ARBA" id="ARBA00023136"/>
    </source>
</evidence>